<dbReference type="PANTHER" id="PTHR43739">
    <property type="entry name" value="XYLOGLUCANASE (EUROFUNG)"/>
    <property type="match status" value="1"/>
</dbReference>
<reference evidence="2" key="1">
    <citation type="submission" date="2006-10" db="EMBL/GenBank/DDBJ databases">
        <title>Complete sequence of Solibacter usitatus Ellin6076.</title>
        <authorList>
            <consortium name="US DOE Joint Genome Institute"/>
            <person name="Copeland A."/>
            <person name="Lucas S."/>
            <person name="Lapidus A."/>
            <person name="Barry K."/>
            <person name="Detter J.C."/>
            <person name="Glavina del Rio T."/>
            <person name="Hammon N."/>
            <person name="Israni S."/>
            <person name="Dalin E."/>
            <person name="Tice H."/>
            <person name="Pitluck S."/>
            <person name="Thompson L.S."/>
            <person name="Brettin T."/>
            <person name="Bruce D."/>
            <person name="Han C."/>
            <person name="Tapia R."/>
            <person name="Gilna P."/>
            <person name="Schmutz J."/>
            <person name="Larimer F."/>
            <person name="Land M."/>
            <person name="Hauser L."/>
            <person name="Kyrpides N."/>
            <person name="Mikhailova N."/>
            <person name="Janssen P.H."/>
            <person name="Kuske C.R."/>
            <person name="Richardson P."/>
        </authorList>
    </citation>
    <scope>NUCLEOTIDE SEQUENCE</scope>
    <source>
        <strain evidence="2">Ellin6076</strain>
    </source>
</reference>
<gene>
    <name evidence="2" type="ordered locus">Acid_3219</name>
</gene>
<dbReference type="GO" id="GO:0010411">
    <property type="term" value="P:xyloglucan metabolic process"/>
    <property type="evidence" value="ECO:0007669"/>
    <property type="project" value="TreeGrafter"/>
</dbReference>
<dbReference type="InterPro" id="IPR002909">
    <property type="entry name" value="IPT_dom"/>
</dbReference>
<dbReference type="InterPro" id="IPR017803">
    <property type="entry name" value="CHP03437_C"/>
</dbReference>
<evidence type="ECO:0000259" key="1">
    <source>
        <dbReference type="Pfam" id="PF01833"/>
    </source>
</evidence>
<dbReference type="OrthoDB" id="9767885at2"/>
<dbReference type="InterPro" id="IPR015943">
    <property type="entry name" value="WD40/YVTN_repeat-like_dom_sf"/>
</dbReference>
<dbReference type="GO" id="GO:0016787">
    <property type="term" value="F:hydrolase activity"/>
    <property type="evidence" value="ECO:0007669"/>
    <property type="project" value="UniProtKB-KW"/>
</dbReference>
<dbReference type="CDD" id="cd15482">
    <property type="entry name" value="Sialidase_non-viral"/>
    <property type="match status" value="1"/>
</dbReference>
<keyword evidence="2" id="KW-0378">Hydrolase</keyword>
<dbReference type="Pfam" id="PF01833">
    <property type="entry name" value="TIG"/>
    <property type="match status" value="1"/>
</dbReference>
<dbReference type="SUPFAM" id="SSF50939">
    <property type="entry name" value="Sialidases"/>
    <property type="match status" value="1"/>
</dbReference>
<name>Q022A7_SOLUE</name>
<dbReference type="KEGG" id="sus:Acid_3219"/>
<dbReference type="InterPro" id="IPR052025">
    <property type="entry name" value="Xyloglucanase_GH74"/>
</dbReference>
<dbReference type="HOGENOM" id="CLU_281986_0_0_0"/>
<protein>
    <submittedName>
        <fullName evidence="2">Glycosyl hydrolase</fullName>
    </submittedName>
</protein>
<dbReference type="NCBIfam" id="TIGR03437">
    <property type="entry name" value="Soli_cterm"/>
    <property type="match status" value="1"/>
</dbReference>
<proteinExistence type="predicted"/>
<dbReference type="STRING" id="234267.Acid_3219"/>
<organism evidence="2">
    <name type="scientific">Solibacter usitatus (strain Ellin6076)</name>
    <dbReference type="NCBI Taxonomy" id="234267"/>
    <lineage>
        <taxon>Bacteria</taxon>
        <taxon>Pseudomonadati</taxon>
        <taxon>Acidobacteriota</taxon>
        <taxon>Terriglobia</taxon>
        <taxon>Bryobacterales</taxon>
        <taxon>Solibacteraceae</taxon>
        <taxon>Candidatus Solibacter</taxon>
    </lineage>
</organism>
<accession>Q022A7</accession>
<sequence length="1109" mass="114297" precursor="true">MNLHRVFAILFAAGCLLRAQDGPKKVEDDDPRERQEWFYSQRAYPGISIPAGARLNAIRQVQRIDAAARARRLAAAPAAAAGLSPAITNDSAKWTLIGPQPTGAGTTSVTSGRVNAIAIDPRDNNVVYIGAAEGGVWKTTDGGVHWTPLTDTQPSLATGAIAIDPNHPDTVYVGTGEENFAGDSYYGAGILKSTDAGATWTNVVGPFLRDKIGSIAVQPINSQVVICASTTGIWRSADAGNSWSSVLVGTGVTVAFDPANDAGVYATVGNPNGSTLNGVYHSADSGLTWTPLRGAAPAALPVTSVGRMELAVSKAAPATVFVQIQDSSTANFGNLLGIYKSTDAGLTWNKLPISNALVQQWGPQLWYDNTIRVSPTDPNVIYAGALLIYRSLDGGNTWTLPAQTGPNGVLLHVDLHYLAFTADGSKLYIANDGGMYSTTESTAARINWTSLNNTLAITQFYPGMTIDPANPLKAVGGAQDNGTQRFSGDFSWTAVTCGDGGYAAIDPSVPGFAYGACQQIAVRRTLNLFDNSTAWVSAQYGLDQADPVQFIAPLVLDANNPKTLYFATYRVWQSTDEGGKWTAISPDLTGGKKGTIKTIATAPSDSNVLYAGTSNSKLQVTLDAQHGANASWIDRSAGLPPRTVTKIAVDPLNAATAYATFSGFPAGFGADSGGHVFKTSDSGATWTDISGNLPVVPVNDIVVDPDLPRTLYIATDAGVMQTSDGGATWSSLGTGLPVVVVQSLVLHRPSRVLRAGTHGRSVWDILVPVPGASQQPTIQTVAPSTLDAGSAATTLSVTGSNFRAGTALRWNGQNRPTTFVDSTHATVQIPASDLAAVGRGTLVAFNSETGGGPSNSVSVTIGPAPKFVAEGFVSAANPAGGSILAQRAIGSIFGTNLASQTAVADQLPPLPFTLGGTTLTIGGNIVPLFFVSPGQINFQVPFLSVTGPTTVPLLIQQGTLSSTVNVRIQPTAPALFTANAQGTGQGSVLIAGTASLAAPAGKFPGSRPVKPGEYISIYCTGLGDVNIRPTLGSPSPSQPVASTLATPTVTIGGIPATVSFSGLAPGFVGLYQVNVQIPAGITPGDAVPLALTISSLPANPVTIAIDAGV</sequence>
<dbReference type="InterPro" id="IPR014756">
    <property type="entry name" value="Ig_E-set"/>
</dbReference>
<dbReference type="InParanoid" id="Q022A7"/>
<evidence type="ECO:0000313" key="2">
    <source>
        <dbReference type="EMBL" id="ABJ84196.1"/>
    </source>
</evidence>
<dbReference type="Gene3D" id="2.130.10.10">
    <property type="entry name" value="YVTN repeat-like/Quinoprotein amine dehydrogenase"/>
    <property type="match status" value="4"/>
</dbReference>
<dbReference type="SUPFAM" id="SSF81296">
    <property type="entry name" value="E set domains"/>
    <property type="match status" value="1"/>
</dbReference>
<feature type="domain" description="IPT/TIG" evidence="1">
    <location>
        <begin position="776"/>
        <end position="857"/>
    </location>
</feature>
<dbReference type="eggNOG" id="COG4447">
    <property type="taxonomic scope" value="Bacteria"/>
</dbReference>
<dbReference type="Gene3D" id="2.60.40.10">
    <property type="entry name" value="Immunoglobulins"/>
    <property type="match status" value="1"/>
</dbReference>
<dbReference type="EMBL" id="CP000473">
    <property type="protein sequence ID" value="ABJ84196.1"/>
    <property type="molecule type" value="Genomic_DNA"/>
</dbReference>
<dbReference type="SUPFAM" id="SSF110296">
    <property type="entry name" value="Oligoxyloglucan reducing end-specific cellobiohydrolase"/>
    <property type="match status" value="1"/>
</dbReference>
<dbReference type="PANTHER" id="PTHR43739:SF5">
    <property type="entry name" value="EXO-ALPHA-SIALIDASE"/>
    <property type="match status" value="1"/>
</dbReference>
<dbReference type="InterPro" id="IPR036278">
    <property type="entry name" value="Sialidase_sf"/>
</dbReference>
<dbReference type="AlphaFoldDB" id="Q022A7"/>
<dbReference type="InterPro" id="IPR013783">
    <property type="entry name" value="Ig-like_fold"/>
</dbReference>